<dbReference type="AlphaFoldDB" id="K1WTU9"/>
<protein>
    <recommendedName>
        <fullName evidence="1">Glutaredoxin-like protein</fullName>
    </recommendedName>
</protein>
<dbReference type="HOGENOM" id="CLU_125054_0_2_1"/>
<dbReference type="PANTHER" id="PTHR33558">
    <property type="entry name" value="GLUTAREDOXIN-LIKE PROTEIN C5ORF63 HOMOLOG"/>
    <property type="match status" value="1"/>
</dbReference>
<dbReference type="EMBL" id="JH921440">
    <property type="protein sequence ID" value="EKD15882.1"/>
    <property type="molecule type" value="Genomic_DNA"/>
</dbReference>
<comment type="similarity">
    <text evidence="1">Belongs to the glutaredoxin family.</text>
</comment>
<dbReference type="OMA" id="SDVWDKR"/>
<proteinExistence type="inferred from homology"/>
<dbReference type="KEGG" id="mbe:MBM_05893"/>
<evidence type="ECO:0000256" key="1">
    <source>
        <dbReference type="RuleBase" id="RU363082"/>
    </source>
</evidence>
<dbReference type="Proteomes" id="UP000006753">
    <property type="component" value="Unassembled WGS sequence"/>
</dbReference>
<keyword evidence="1" id="KW-0249">Electron transport</keyword>
<dbReference type="GeneID" id="18761828"/>
<dbReference type="PANTHER" id="PTHR33558:SF1">
    <property type="entry name" value="GLUTAREDOXIN-LIKE PROTEIN C5ORF63 HOMOLOG"/>
    <property type="match status" value="1"/>
</dbReference>
<evidence type="ECO:0000313" key="2">
    <source>
        <dbReference type="EMBL" id="EKD15882.1"/>
    </source>
</evidence>
<gene>
    <name evidence="2" type="ORF">MBM_05893</name>
</gene>
<dbReference type="InterPro" id="IPR052565">
    <property type="entry name" value="Glutaredoxin-like_YDR286C"/>
</dbReference>
<keyword evidence="1" id="KW-0813">Transport</keyword>
<keyword evidence="3" id="KW-1185">Reference proteome</keyword>
<dbReference type="Pfam" id="PF05768">
    <property type="entry name" value="Glrx-like"/>
    <property type="match status" value="1"/>
</dbReference>
<dbReference type="Gene3D" id="3.40.30.10">
    <property type="entry name" value="Glutaredoxin"/>
    <property type="match status" value="1"/>
</dbReference>
<dbReference type="InterPro" id="IPR036249">
    <property type="entry name" value="Thioredoxin-like_sf"/>
</dbReference>
<dbReference type="OrthoDB" id="429967at2759"/>
<name>K1WTU9_MARBU</name>
<dbReference type="InParanoid" id="K1WTU9"/>
<dbReference type="SUPFAM" id="SSF52833">
    <property type="entry name" value="Thioredoxin-like"/>
    <property type="match status" value="1"/>
</dbReference>
<sequence>MRPSIRYFQHACRITLFTRANCQLCTNAKATLSDVWDVRPFHYTEIDVMKPEGKRWKDLYEFDTPVIHVSKSELGEENPESSAKATKLMHRFCAEEVTAKMDAAEGGHRPGD</sequence>
<evidence type="ECO:0000313" key="3">
    <source>
        <dbReference type="Proteomes" id="UP000006753"/>
    </source>
</evidence>
<organism evidence="2 3">
    <name type="scientific">Marssonina brunnea f. sp. multigermtubi (strain MB_m1)</name>
    <name type="common">Marssonina leaf spot fungus</name>
    <dbReference type="NCBI Taxonomy" id="1072389"/>
    <lineage>
        <taxon>Eukaryota</taxon>
        <taxon>Fungi</taxon>
        <taxon>Dikarya</taxon>
        <taxon>Ascomycota</taxon>
        <taxon>Pezizomycotina</taxon>
        <taxon>Leotiomycetes</taxon>
        <taxon>Helotiales</taxon>
        <taxon>Drepanopezizaceae</taxon>
        <taxon>Drepanopeziza</taxon>
    </lineage>
</organism>
<accession>K1WTU9</accession>
<dbReference type="RefSeq" id="XP_007293782.1">
    <property type="nucleotide sequence ID" value="XM_007293720.1"/>
</dbReference>
<dbReference type="InterPro" id="IPR008554">
    <property type="entry name" value="Glutaredoxin-like"/>
</dbReference>
<reference evidence="2 3" key="1">
    <citation type="journal article" date="2012" name="BMC Genomics">
        <title>Sequencing the genome of Marssonina brunnea reveals fungus-poplar co-evolution.</title>
        <authorList>
            <person name="Zhu S."/>
            <person name="Cao Y.-Z."/>
            <person name="Jiang C."/>
            <person name="Tan B.-Y."/>
            <person name="Wang Z."/>
            <person name="Feng S."/>
            <person name="Zhang L."/>
            <person name="Su X.-H."/>
            <person name="Brejova B."/>
            <person name="Vinar T."/>
            <person name="Xu M."/>
            <person name="Wang M.-X."/>
            <person name="Zhang S.-G."/>
            <person name="Huang M.-R."/>
            <person name="Wu R."/>
            <person name="Zhou Y."/>
        </authorList>
    </citation>
    <scope>NUCLEOTIDE SEQUENCE [LARGE SCALE GENOMIC DNA]</scope>
    <source>
        <strain evidence="2 3">MB_m1</strain>
    </source>
</reference>
<dbReference type="eggNOG" id="ENOG502SC8X">
    <property type="taxonomic scope" value="Eukaryota"/>
</dbReference>